<evidence type="ECO:0008006" key="3">
    <source>
        <dbReference type="Google" id="ProtNLM"/>
    </source>
</evidence>
<dbReference type="RefSeq" id="WP_353711018.1">
    <property type="nucleotide sequence ID" value="NZ_CP159279.1"/>
</dbReference>
<dbReference type="AlphaFoldDB" id="A0AAU8EL94"/>
<proteinExistence type="predicted"/>
<protein>
    <recommendedName>
        <fullName evidence="3">Integral membrane protein</fullName>
    </recommendedName>
</protein>
<keyword evidence="1" id="KW-0812">Transmembrane</keyword>
<reference evidence="2" key="1">
    <citation type="submission" date="2024-06" db="EMBL/GenBank/DDBJ databases">
        <title>Biodegradation of dimethachlon by Arthrobacter sp. K5: mechanistic insights and ecological implications.</title>
        <authorList>
            <person name="Hu S."/>
            <person name="Lu P."/>
        </authorList>
    </citation>
    <scope>NUCLEOTIDE SEQUENCE</scope>
    <source>
        <strain evidence="2">K5</strain>
    </source>
</reference>
<organism evidence="2">
    <name type="scientific">Arthrobacter sp. K5</name>
    <dbReference type="NCBI Taxonomy" id="2839623"/>
    <lineage>
        <taxon>Bacteria</taxon>
        <taxon>Bacillati</taxon>
        <taxon>Actinomycetota</taxon>
        <taxon>Actinomycetes</taxon>
        <taxon>Micrococcales</taxon>
        <taxon>Micrococcaceae</taxon>
        <taxon>Arthrobacter</taxon>
    </lineage>
</organism>
<keyword evidence="1" id="KW-0472">Membrane</keyword>
<feature type="transmembrane region" description="Helical" evidence="1">
    <location>
        <begin position="188"/>
        <end position="204"/>
    </location>
</feature>
<feature type="transmembrane region" description="Helical" evidence="1">
    <location>
        <begin position="123"/>
        <end position="152"/>
    </location>
</feature>
<sequence length="247" mass="25595">MTASSTALAATDQAMTEFDRTTSRWGRATMIAGLLVSVAGPLYLVFAGGLDIAPAQLWIAFAAVAATFGIIWIVEPLTYYPILGPAAMYQAFMIGNISNKLLPAALIAQTNIGAKPGTRRGQLASVVAICGAAAVHLASLAIFVGLLGSWLISVIPPAVMNVTRLYVLPAVLGAVLVQAIVSMRQPRTTVIALAVAAAVVFLVLPAVPGLAMVSTAIAVLGTVLLAWFFRGQQPTPAGRPAQPVHLE</sequence>
<feature type="transmembrane region" description="Helical" evidence="1">
    <location>
        <begin position="25"/>
        <end position="45"/>
    </location>
</feature>
<evidence type="ECO:0000313" key="2">
    <source>
        <dbReference type="EMBL" id="XCH10411.1"/>
    </source>
</evidence>
<keyword evidence="1" id="KW-1133">Transmembrane helix</keyword>
<feature type="transmembrane region" description="Helical" evidence="1">
    <location>
        <begin position="210"/>
        <end position="229"/>
    </location>
</feature>
<dbReference type="EMBL" id="CP159279">
    <property type="protein sequence ID" value="XCH10411.1"/>
    <property type="molecule type" value="Genomic_DNA"/>
</dbReference>
<accession>A0AAU8EL94</accession>
<evidence type="ECO:0000256" key="1">
    <source>
        <dbReference type="SAM" id="Phobius"/>
    </source>
</evidence>
<feature type="transmembrane region" description="Helical" evidence="1">
    <location>
        <begin position="164"/>
        <end position="181"/>
    </location>
</feature>
<gene>
    <name evidence="2" type="ORF">ABRP34_16435</name>
</gene>
<name>A0AAU8EL94_9MICC</name>
<feature type="transmembrane region" description="Helical" evidence="1">
    <location>
        <begin position="57"/>
        <end position="74"/>
    </location>
</feature>